<evidence type="ECO:0000256" key="1">
    <source>
        <dbReference type="SAM" id="Phobius"/>
    </source>
</evidence>
<keyword evidence="1" id="KW-1133">Transmembrane helix</keyword>
<protein>
    <submittedName>
        <fullName evidence="2">DUF4044 domain-containing protein</fullName>
    </submittedName>
</protein>
<organism evidence="2 3">
    <name type="scientific">Trichococcus shcherbakoviae subsp. psychrophilus</name>
    <dbReference type="NCBI Taxonomy" id="2585775"/>
    <lineage>
        <taxon>Bacteria</taxon>
        <taxon>Bacillati</taxon>
        <taxon>Bacillota</taxon>
        <taxon>Bacilli</taxon>
        <taxon>Lactobacillales</taxon>
        <taxon>Carnobacteriaceae</taxon>
        <taxon>Trichococcus</taxon>
    </lineage>
</organism>
<evidence type="ECO:0000313" key="3">
    <source>
        <dbReference type="Proteomes" id="UP000313395"/>
    </source>
</evidence>
<comment type="caution">
    <text evidence="2">The sequence shown here is derived from an EMBL/GenBank/DDBJ whole genome shotgun (WGS) entry which is preliminary data.</text>
</comment>
<dbReference type="Pfam" id="PF13253">
    <property type="entry name" value="DUF4044"/>
    <property type="match status" value="1"/>
</dbReference>
<dbReference type="Proteomes" id="UP000313395">
    <property type="component" value="Unassembled WGS sequence"/>
</dbReference>
<keyword evidence="1" id="KW-0812">Transmembrane</keyword>
<name>A0A5C5E9I2_9LACT</name>
<keyword evidence="1" id="KW-0472">Membrane</keyword>
<evidence type="ECO:0000313" key="2">
    <source>
        <dbReference type="EMBL" id="TNV69201.1"/>
    </source>
</evidence>
<proteinExistence type="predicted"/>
<gene>
    <name evidence="2" type="ORF">FHK04_06730</name>
</gene>
<feature type="transmembrane region" description="Helical" evidence="1">
    <location>
        <begin position="29"/>
        <end position="51"/>
    </location>
</feature>
<reference evidence="2 3" key="1">
    <citation type="submission" date="2019-06" db="EMBL/GenBank/DDBJ databases">
        <title>Description Trichococcus psychrophilus sp. nov., isolated from a cold spring, by genomic and phenotypic analyses.</title>
        <authorList>
            <person name="Zakharyuk A."/>
        </authorList>
    </citation>
    <scope>NUCLEOTIDE SEQUENCE [LARGE SCALE GENOMIC DNA]</scope>
    <source>
        <strain evidence="2 3">SKBG</strain>
    </source>
</reference>
<dbReference type="AlphaFoldDB" id="A0A5C5E9I2"/>
<dbReference type="EMBL" id="VENO01000002">
    <property type="protein sequence ID" value="TNV69201.1"/>
    <property type="molecule type" value="Genomic_DNA"/>
</dbReference>
<keyword evidence="3" id="KW-1185">Reference proteome</keyword>
<accession>A0A5C5E9I2</accession>
<sequence>MPCKLQKVGIILTKKTGTTSSKINKFSKFIIWIMLLAMVGGSILSVLYSLFINM</sequence>
<dbReference type="InterPro" id="IPR025270">
    <property type="entry name" value="DUF4044"/>
</dbReference>